<evidence type="ECO:0008006" key="4">
    <source>
        <dbReference type="Google" id="ProtNLM"/>
    </source>
</evidence>
<sequence>MAEFMPIRQRKIYSVRPGISERNCKELLRFNIESVDLLAAQILEESDTPGGGISRRQQMEIFLRFVGDAGFQSGVAQDVGVHRTTANKTIRYVMSRVVEQSHNWIRFPITAEDMTEAKVLWHGHFRLPSVIGALDCTQIEIKKLGLHGDFVYFSTVCFFMVSNNIVSFSSLIIQFVLLEQNNPLLLRCGQVFCFICFMIRHNFFTFSDLIFVVVGIRFIVHWLFRLFGS</sequence>
<organism evidence="2 3">
    <name type="scientific">Henosepilachna vigintioctopunctata</name>
    <dbReference type="NCBI Taxonomy" id="420089"/>
    <lineage>
        <taxon>Eukaryota</taxon>
        <taxon>Metazoa</taxon>
        <taxon>Ecdysozoa</taxon>
        <taxon>Arthropoda</taxon>
        <taxon>Hexapoda</taxon>
        <taxon>Insecta</taxon>
        <taxon>Pterygota</taxon>
        <taxon>Neoptera</taxon>
        <taxon>Endopterygota</taxon>
        <taxon>Coleoptera</taxon>
        <taxon>Polyphaga</taxon>
        <taxon>Cucujiformia</taxon>
        <taxon>Coccinelloidea</taxon>
        <taxon>Coccinellidae</taxon>
        <taxon>Epilachninae</taxon>
        <taxon>Epilachnini</taxon>
        <taxon>Henosepilachna</taxon>
    </lineage>
</organism>
<comment type="caution">
    <text evidence="2">The sequence shown here is derived from an EMBL/GenBank/DDBJ whole genome shotgun (WGS) entry which is preliminary data.</text>
</comment>
<protein>
    <recommendedName>
        <fullName evidence="4">Nuclease HARBI1</fullName>
    </recommendedName>
</protein>
<dbReference type="EMBL" id="JARQZJ010000010">
    <property type="protein sequence ID" value="KAK9872274.1"/>
    <property type="molecule type" value="Genomic_DNA"/>
</dbReference>
<dbReference type="AlphaFoldDB" id="A0AAW1TV86"/>
<gene>
    <name evidence="2" type="ORF">WA026_017078</name>
</gene>
<evidence type="ECO:0000313" key="3">
    <source>
        <dbReference type="Proteomes" id="UP001431783"/>
    </source>
</evidence>
<feature type="transmembrane region" description="Helical" evidence="1">
    <location>
        <begin position="209"/>
        <end position="227"/>
    </location>
</feature>
<keyword evidence="1" id="KW-0472">Membrane</keyword>
<keyword evidence="3" id="KW-1185">Reference proteome</keyword>
<keyword evidence="1" id="KW-0812">Transmembrane</keyword>
<evidence type="ECO:0000313" key="2">
    <source>
        <dbReference type="EMBL" id="KAK9872274.1"/>
    </source>
</evidence>
<feature type="transmembrane region" description="Helical" evidence="1">
    <location>
        <begin position="150"/>
        <end position="177"/>
    </location>
</feature>
<proteinExistence type="predicted"/>
<dbReference type="Proteomes" id="UP001431783">
    <property type="component" value="Unassembled WGS sequence"/>
</dbReference>
<keyword evidence="1" id="KW-1133">Transmembrane helix</keyword>
<name>A0AAW1TV86_9CUCU</name>
<evidence type="ECO:0000256" key="1">
    <source>
        <dbReference type="SAM" id="Phobius"/>
    </source>
</evidence>
<reference evidence="2 3" key="1">
    <citation type="submission" date="2023-03" db="EMBL/GenBank/DDBJ databases">
        <title>Genome insight into feeding habits of ladybird beetles.</title>
        <authorList>
            <person name="Li H.-S."/>
            <person name="Huang Y.-H."/>
            <person name="Pang H."/>
        </authorList>
    </citation>
    <scope>NUCLEOTIDE SEQUENCE [LARGE SCALE GENOMIC DNA]</scope>
    <source>
        <strain evidence="2">SYSU_2023b</strain>
        <tissue evidence="2">Whole body</tissue>
    </source>
</reference>
<accession>A0AAW1TV86</accession>